<evidence type="ECO:0000313" key="1">
    <source>
        <dbReference type="EMBL" id="HAE9536749.1"/>
    </source>
</evidence>
<reference evidence="1" key="1">
    <citation type="journal article" date="2018" name="Genome Biol.">
        <title>SKESA: strategic k-mer extension for scrupulous assemblies.</title>
        <authorList>
            <person name="Souvorov A."/>
            <person name="Agarwala R."/>
            <person name="Lipman D.J."/>
        </authorList>
    </citation>
    <scope>NUCLEOTIDE SEQUENCE</scope>
    <source>
        <strain evidence="1">15-6151</strain>
    </source>
</reference>
<dbReference type="AlphaFoldDB" id="A0A739LQT8"/>
<proteinExistence type="predicted"/>
<organism evidence="1">
    <name type="scientific">Salmonella enterica</name>
    <name type="common">Salmonella choleraesuis</name>
    <dbReference type="NCBI Taxonomy" id="28901"/>
    <lineage>
        <taxon>Bacteria</taxon>
        <taxon>Pseudomonadati</taxon>
        <taxon>Pseudomonadota</taxon>
        <taxon>Gammaproteobacteria</taxon>
        <taxon>Enterobacterales</taxon>
        <taxon>Enterobacteriaceae</taxon>
        <taxon>Salmonella</taxon>
    </lineage>
</organism>
<gene>
    <name evidence="1" type="ORF">G4X81_003915</name>
</gene>
<comment type="caution">
    <text evidence="1">The sequence shown here is derived from an EMBL/GenBank/DDBJ whole genome shotgun (WGS) entry which is preliminary data.</text>
</comment>
<name>A0A739LQT8_SALER</name>
<reference evidence="1" key="2">
    <citation type="submission" date="2018-07" db="EMBL/GenBank/DDBJ databases">
        <authorList>
            <consortium name="NCBI Pathogen Detection Project"/>
        </authorList>
    </citation>
    <scope>NUCLEOTIDE SEQUENCE</scope>
    <source>
        <strain evidence="1">15-6151</strain>
    </source>
</reference>
<accession>A0A739LQT8</accession>
<dbReference type="EMBL" id="DAATMZ010000146">
    <property type="protein sequence ID" value="HAE9536749.1"/>
    <property type="molecule type" value="Genomic_DNA"/>
</dbReference>
<protein>
    <submittedName>
        <fullName evidence="1">Pilus assembly protein</fullName>
    </submittedName>
</protein>
<feature type="non-terminal residue" evidence="1">
    <location>
        <position position="42"/>
    </location>
</feature>
<sequence length="42" mass="4348">MAEASNFFVTAKEEILSVLDASVSGQLTSLSNIAGTLGRYGV</sequence>